<evidence type="ECO:0000256" key="1">
    <source>
        <dbReference type="SAM" id="MobiDB-lite"/>
    </source>
</evidence>
<dbReference type="OrthoDB" id="5505241at2"/>
<keyword evidence="3" id="KW-1185">Reference proteome</keyword>
<dbReference type="EMBL" id="ABCS01000020">
    <property type="protein sequence ID" value="EDM79374.1"/>
    <property type="molecule type" value="Genomic_DNA"/>
</dbReference>
<reference evidence="2 3" key="1">
    <citation type="submission" date="2007-06" db="EMBL/GenBank/DDBJ databases">
        <authorList>
            <person name="Shimkets L."/>
            <person name="Ferriera S."/>
            <person name="Johnson J."/>
            <person name="Kravitz S."/>
            <person name="Beeson K."/>
            <person name="Sutton G."/>
            <person name="Rogers Y.-H."/>
            <person name="Friedman R."/>
            <person name="Frazier M."/>
            <person name="Venter J.C."/>
        </authorList>
    </citation>
    <scope>NUCLEOTIDE SEQUENCE [LARGE SCALE GENOMIC DNA]</scope>
    <source>
        <strain evidence="2 3">SIR-1</strain>
    </source>
</reference>
<evidence type="ECO:0000313" key="3">
    <source>
        <dbReference type="Proteomes" id="UP000005801"/>
    </source>
</evidence>
<sequence length="308" mass="32177">MVRHSRALVVGLSLALAACGTHKLTGDDGTETQADDEAEADAEVEGEGEGEADEGESDEADADADDGGLDFVPDEDIQNGTDCDVFEQDCAEGEKCVPTTWSQFYGVSRCVPVLGEQGVDEPCEYHGHELGSDDCDANSHCWNLEQTEEGGYVGSCIPICQGTGWEDATCEGQGESCFGYECRLIGQVGMPLCVESCDPMAQDCGEGMSCVYYGGYVDTVCAVQTLETPKLIGETCESASDCAPGSMCGNADDLPSCEGWSCCTPFCAAGDDASCDAAVPGTVCSDRFRTLAPEGCPEFGGCFLPGDP</sequence>
<dbReference type="AlphaFoldDB" id="A6G451"/>
<organism evidence="2 3">
    <name type="scientific">Plesiocystis pacifica SIR-1</name>
    <dbReference type="NCBI Taxonomy" id="391625"/>
    <lineage>
        <taxon>Bacteria</taxon>
        <taxon>Pseudomonadati</taxon>
        <taxon>Myxococcota</taxon>
        <taxon>Polyangia</taxon>
        <taxon>Nannocystales</taxon>
        <taxon>Nannocystaceae</taxon>
        <taxon>Plesiocystis</taxon>
    </lineage>
</organism>
<name>A6G451_9BACT</name>
<proteinExistence type="predicted"/>
<comment type="caution">
    <text evidence="2">The sequence shown here is derived from an EMBL/GenBank/DDBJ whole genome shotgun (WGS) entry which is preliminary data.</text>
</comment>
<accession>A6G451</accession>
<feature type="region of interest" description="Disordered" evidence="1">
    <location>
        <begin position="24"/>
        <end position="78"/>
    </location>
</feature>
<keyword evidence="2" id="KW-0449">Lipoprotein</keyword>
<dbReference type="PROSITE" id="PS51257">
    <property type="entry name" value="PROKAR_LIPOPROTEIN"/>
    <property type="match status" value="1"/>
</dbReference>
<dbReference type="STRING" id="391625.PPSIR1_02436"/>
<protein>
    <submittedName>
        <fullName evidence="2">Putative lipoprotein</fullName>
    </submittedName>
</protein>
<evidence type="ECO:0000313" key="2">
    <source>
        <dbReference type="EMBL" id="EDM79374.1"/>
    </source>
</evidence>
<gene>
    <name evidence="2" type="ORF">PPSIR1_02436</name>
</gene>
<dbReference type="Proteomes" id="UP000005801">
    <property type="component" value="Unassembled WGS sequence"/>
</dbReference>
<dbReference type="RefSeq" id="WP_006971500.1">
    <property type="nucleotide sequence ID" value="NZ_ABCS01000020.1"/>
</dbReference>
<feature type="compositionally biased region" description="Acidic residues" evidence="1">
    <location>
        <begin position="28"/>
        <end position="77"/>
    </location>
</feature>